<evidence type="ECO:0000256" key="3">
    <source>
        <dbReference type="ARBA" id="ARBA00023004"/>
    </source>
</evidence>
<evidence type="ECO:0000313" key="4">
    <source>
        <dbReference type="EMBL" id="BES96219.1"/>
    </source>
</evidence>
<dbReference type="Pfam" id="PF07847">
    <property type="entry name" value="PCO_ADO"/>
    <property type="match status" value="1"/>
</dbReference>
<evidence type="ECO:0000256" key="1">
    <source>
        <dbReference type="ARBA" id="ARBA00022723"/>
    </source>
</evidence>
<dbReference type="EMBL" id="AP028915">
    <property type="protein sequence ID" value="BES96219.1"/>
    <property type="molecule type" value="Genomic_DNA"/>
</dbReference>
<dbReference type="Proteomes" id="UP001307889">
    <property type="component" value="Chromosome 7"/>
</dbReference>
<dbReference type="InterPro" id="IPR011051">
    <property type="entry name" value="RmlC_Cupin_sf"/>
</dbReference>
<protein>
    <recommendedName>
        <fullName evidence="6">2-aminoethanethiol dioxygenase</fullName>
    </recommendedName>
</protein>
<dbReference type="Gene3D" id="2.60.120.10">
    <property type="entry name" value="Jelly Rolls"/>
    <property type="match status" value="1"/>
</dbReference>
<organism evidence="4 5">
    <name type="scientific">Nesidiocoris tenuis</name>
    <dbReference type="NCBI Taxonomy" id="355587"/>
    <lineage>
        <taxon>Eukaryota</taxon>
        <taxon>Metazoa</taxon>
        <taxon>Ecdysozoa</taxon>
        <taxon>Arthropoda</taxon>
        <taxon>Hexapoda</taxon>
        <taxon>Insecta</taxon>
        <taxon>Pterygota</taxon>
        <taxon>Neoptera</taxon>
        <taxon>Paraneoptera</taxon>
        <taxon>Hemiptera</taxon>
        <taxon>Heteroptera</taxon>
        <taxon>Panheteroptera</taxon>
        <taxon>Cimicomorpha</taxon>
        <taxon>Miridae</taxon>
        <taxon>Dicyphina</taxon>
        <taxon>Nesidiocoris</taxon>
    </lineage>
</organism>
<name>A0ABN7AVI7_9HEMI</name>
<evidence type="ECO:0000313" key="5">
    <source>
        <dbReference type="Proteomes" id="UP001307889"/>
    </source>
</evidence>
<keyword evidence="3" id="KW-0408">Iron</keyword>
<dbReference type="InterPro" id="IPR012864">
    <property type="entry name" value="PCO/ADO"/>
</dbReference>
<keyword evidence="2" id="KW-0560">Oxidoreductase</keyword>
<dbReference type="CDD" id="cd20289">
    <property type="entry name" value="cupin_ADO"/>
    <property type="match status" value="1"/>
</dbReference>
<keyword evidence="1" id="KW-0479">Metal-binding</keyword>
<dbReference type="PANTHER" id="PTHR22966:SF61">
    <property type="entry name" value="2-AMINOETHANETHIOL DIOXYGENASE"/>
    <property type="match status" value="1"/>
</dbReference>
<dbReference type="SUPFAM" id="SSF51182">
    <property type="entry name" value="RmlC-like cupins"/>
    <property type="match status" value="1"/>
</dbReference>
<proteinExistence type="predicted"/>
<dbReference type="PANTHER" id="PTHR22966">
    <property type="entry name" value="2-AMINOETHANETHIOL DIOXYGENASE"/>
    <property type="match status" value="1"/>
</dbReference>
<accession>A0ABN7AVI7</accession>
<evidence type="ECO:0000256" key="2">
    <source>
        <dbReference type="ARBA" id="ARBA00023002"/>
    </source>
</evidence>
<keyword evidence="5" id="KW-1185">Reference proteome</keyword>
<dbReference type="InterPro" id="IPR014710">
    <property type="entry name" value="RmlC-like_jellyroll"/>
</dbReference>
<gene>
    <name evidence="4" type="ORF">NTJ_09028</name>
</gene>
<sequence>MEAVRRQAVLTFSRKNRARFEENFNILVSAMSKITKEEVGLDDSLTKDTRSAPVTYVNILQHEDVTISMFVLRHKSSLPLHDHPLMHGVIKVVSGILEIQNYSFVEDPSDIVRHRIVCARKEIPKTVGVNDSPVILTPTNGNIHEITCTGHDGAAFVDVLAPPYGSVLPNLGPRPCFYYFEVPDQPAHSEIVKFVKSQNHPEFWTDDAPYLGR</sequence>
<evidence type="ECO:0008006" key="6">
    <source>
        <dbReference type="Google" id="ProtNLM"/>
    </source>
</evidence>
<reference evidence="4 5" key="1">
    <citation type="submission" date="2023-09" db="EMBL/GenBank/DDBJ databases">
        <title>Nesidiocoris tenuis whole genome shotgun sequence.</title>
        <authorList>
            <person name="Shibata T."/>
            <person name="Shimoda M."/>
            <person name="Kobayashi T."/>
            <person name="Uehara T."/>
        </authorList>
    </citation>
    <scope>NUCLEOTIDE SEQUENCE [LARGE SCALE GENOMIC DNA]</scope>
    <source>
        <strain evidence="4 5">Japan</strain>
    </source>
</reference>